<evidence type="ECO:0000256" key="1">
    <source>
        <dbReference type="SAM" id="MobiDB-lite"/>
    </source>
</evidence>
<dbReference type="Pfam" id="PF03732">
    <property type="entry name" value="Retrotrans_gag"/>
    <property type="match status" value="1"/>
</dbReference>
<dbReference type="AlphaFoldDB" id="A0A5J5A4Z3"/>
<feature type="domain" description="Retrotransposon gag" evidence="2">
    <location>
        <begin position="41"/>
        <end position="123"/>
    </location>
</feature>
<proteinExistence type="predicted"/>
<dbReference type="InterPro" id="IPR005162">
    <property type="entry name" value="Retrotrans_gag_dom"/>
</dbReference>
<accession>A0A5J5A4Z3</accession>
<dbReference type="PANTHER" id="PTHR34482">
    <property type="entry name" value="DNA DAMAGE-INDUCIBLE PROTEIN 1-LIKE"/>
    <property type="match status" value="1"/>
</dbReference>
<dbReference type="Gene3D" id="4.10.60.10">
    <property type="entry name" value="Zinc finger, CCHC-type"/>
    <property type="match status" value="1"/>
</dbReference>
<dbReference type="EMBL" id="CM018047">
    <property type="protein sequence ID" value="KAA8525008.1"/>
    <property type="molecule type" value="Genomic_DNA"/>
</dbReference>
<dbReference type="Proteomes" id="UP000325577">
    <property type="component" value="Linkage Group LG4"/>
</dbReference>
<dbReference type="OrthoDB" id="2272416at2759"/>
<feature type="region of interest" description="Disordered" evidence="1">
    <location>
        <begin position="132"/>
        <end position="183"/>
    </location>
</feature>
<name>A0A5J5A4Z3_9ASTE</name>
<protein>
    <recommendedName>
        <fullName evidence="2">Retrotransposon gag domain-containing protein</fullName>
    </recommendedName>
</protein>
<evidence type="ECO:0000259" key="2">
    <source>
        <dbReference type="Pfam" id="PF03732"/>
    </source>
</evidence>
<evidence type="ECO:0000313" key="3">
    <source>
        <dbReference type="EMBL" id="KAA8525008.1"/>
    </source>
</evidence>
<feature type="compositionally biased region" description="Basic and acidic residues" evidence="1">
    <location>
        <begin position="148"/>
        <end position="183"/>
    </location>
</feature>
<organism evidence="3 4">
    <name type="scientific">Nyssa sinensis</name>
    <dbReference type="NCBI Taxonomy" id="561372"/>
    <lineage>
        <taxon>Eukaryota</taxon>
        <taxon>Viridiplantae</taxon>
        <taxon>Streptophyta</taxon>
        <taxon>Embryophyta</taxon>
        <taxon>Tracheophyta</taxon>
        <taxon>Spermatophyta</taxon>
        <taxon>Magnoliopsida</taxon>
        <taxon>eudicotyledons</taxon>
        <taxon>Gunneridae</taxon>
        <taxon>Pentapetalae</taxon>
        <taxon>asterids</taxon>
        <taxon>Cornales</taxon>
        <taxon>Nyssaceae</taxon>
        <taxon>Nyssa</taxon>
    </lineage>
</organism>
<gene>
    <name evidence="3" type="ORF">F0562_011354</name>
</gene>
<dbReference type="PANTHER" id="PTHR34482:SF48">
    <property type="entry name" value="GAG PROTEASE POLYPROTEIN"/>
    <property type="match status" value="1"/>
</dbReference>
<evidence type="ECO:0000313" key="4">
    <source>
        <dbReference type="Proteomes" id="UP000325577"/>
    </source>
</evidence>
<keyword evidence="4" id="KW-1185">Reference proteome</keyword>
<reference evidence="3 4" key="1">
    <citation type="submission" date="2019-09" db="EMBL/GenBank/DDBJ databases">
        <title>A chromosome-level genome assembly of the Chinese tupelo Nyssa sinensis.</title>
        <authorList>
            <person name="Yang X."/>
            <person name="Kang M."/>
            <person name="Yang Y."/>
            <person name="Xiong H."/>
            <person name="Wang M."/>
            <person name="Zhang Z."/>
            <person name="Wang Z."/>
            <person name="Wu H."/>
            <person name="Ma T."/>
            <person name="Liu J."/>
            <person name="Xi Z."/>
        </authorList>
    </citation>
    <scope>NUCLEOTIDE SEQUENCE [LARGE SCALE GENOMIC DNA]</scope>
    <source>
        <strain evidence="3">J267</strain>
        <tissue evidence="3">Leaf</tissue>
    </source>
</reference>
<sequence length="238" mass="27760">MKLQPPVFAGAPKVDEAETWIMSMEDIFEVMECLKDKKVTLATFRLQGEAKSWWNLVKRNYTMGVPFLAWRRFTELLYEKYFLKSIREGKKVEFIELKQGNMTVAEYEAKFIELARFAPDMTEIEREKNNEEYVKARDQRKRAFNAKKMGEGSSKRVGDNSNKKREISKGQAEKPDEDKPDKCQRCGGLHRDDQCRWNTGACFECGKKGHRVKDFPTKPAQPRLYQLINNCPSPNKKT</sequence>